<dbReference type="InterPro" id="IPR038492">
    <property type="entry name" value="GBBH-like_N_sf"/>
</dbReference>
<keyword evidence="6" id="KW-1185">Reference proteome</keyword>
<keyword evidence="1" id="KW-0479">Metal-binding</keyword>
<evidence type="ECO:0000256" key="1">
    <source>
        <dbReference type="ARBA" id="ARBA00022723"/>
    </source>
</evidence>
<dbReference type="PANTHER" id="PTHR35303">
    <property type="entry name" value="OS02G0197800 PROTEIN"/>
    <property type="match status" value="1"/>
</dbReference>
<proteinExistence type="predicted"/>
<dbReference type="PANTHER" id="PTHR35303:SF5">
    <property type="entry name" value="OS02G0197800 PROTEIN"/>
    <property type="match status" value="1"/>
</dbReference>
<dbReference type="Gene3D" id="3.30.2020.30">
    <property type="match status" value="1"/>
</dbReference>
<feature type="domain" description="Gamma-butyrobetaine hydroxylase-like N-terminal" evidence="4">
    <location>
        <begin position="11"/>
        <end position="95"/>
    </location>
</feature>
<dbReference type="Proteomes" id="UP001327459">
    <property type="component" value="Chromosome"/>
</dbReference>
<organism evidence="5 6">
    <name type="scientific">Guyparkeria halophila</name>
    <dbReference type="NCBI Taxonomy" id="47960"/>
    <lineage>
        <taxon>Bacteria</taxon>
        <taxon>Pseudomonadati</taxon>
        <taxon>Pseudomonadota</taxon>
        <taxon>Gammaproteobacteria</taxon>
        <taxon>Chromatiales</taxon>
        <taxon>Thioalkalibacteraceae</taxon>
        <taxon>Guyparkeria</taxon>
    </lineage>
</organism>
<sequence length="148" mass="16422">MADNHPAPRQIRLAKDRRSLGLVFPDGASFDLAAEYLRVFSPSAEVRGHGGGEMMLVLGKERVKITDVQPVGRYAVKLVFDDGHDSGLYDWGLLRELGDRRDEHWNYYLERLASAGVERDLERDPGRAEPAAPYDVLSTPGSAGKLDD</sequence>
<reference evidence="5 6" key="1">
    <citation type="submission" date="2023-11" db="EMBL/GenBank/DDBJ databases">
        <title>MicrobeMod: A computational toolkit for identifying prokaryotic methylation and restriction-modification with nanopore sequencing.</title>
        <authorList>
            <person name="Crits-Christoph A."/>
            <person name="Kang S.C."/>
            <person name="Lee H."/>
            <person name="Ostrov N."/>
        </authorList>
    </citation>
    <scope>NUCLEOTIDE SEQUENCE [LARGE SCALE GENOMIC DNA]</scope>
    <source>
        <strain evidence="5 6">ATCC 49870</strain>
    </source>
</reference>
<dbReference type="RefSeq" id="WP_322520835.1">
    <property type="nucleotide sequence ID" value="NZ_CP140153.1"/>
</dbReference>
<accession>A0ABZ0YUG3</accession>
<dbReference type="Pfam" id="PF06155">
    <property type="entry name" value="GBBH-like_N"/>
    <property type="match status" value="1"/>
</dbReference>
<protein>
    <submittedName>
        <fullName evidence="5">DUF971 domain-containing protein</fullName>
    </submittedName>
</protein>
<evidence type="ECO:0000259" key="4">
    <source>
        <dbReference type="Pfam" id="PF06155"/>
    </source>
</evidence>
<gene>
    <name evidence="5" type="ORF">SR882_08580</name>
</gene>
<evidence type="ECO:0000256" key="2">
    <source>
        <dbReference type="ARBA" id="ARBA00023004"/>
    </source>
</evidence>
<evidence type="ECO:0000313" key="6">
    <source>
        <dbReference type="Proteomes" id="UP001327459"/>
    </source>
</evidence>
<feature type="region of interest" description="Disordered" evidence="3">
    <location>
        <begin position="119"/>
        <end position="148"/>
    </location>
</feature>
<keyword evidence="2" id="KW-0408">Iron</keyword>
<evidence type="ECO:0000313" key="5">
    <source>
        <dbReference type="EMBL" id="WQH15811.1"/>
    </source>
</evidence>
<dbReference type="EMBL" id="CP140153">
    <property type="protein sequence ID" value="WQH15811.1"/>
    <property type="molecule type" value="Genomic_DNA"/>
</dbReference>
<evidence type="ECO:0000256" key="3">
    <source>
        <dbReference type="SAM" id="MobiDB-lite"/>
    </source>
</evidence>
<dbReference type="InterPro" id="IPR010376">
    <property type="entry name" value="GBBH-like_N"/>
</dbReference>
<name>A0ABZ0YUG3_9GAMM</name>